<comment type="caution">
    <text evidence="1">The sequence shown here is derived from an EMBL/GenBank/DDBJ whole genome shotgun (WGS) entry which is preliminary data.</text>
</comment>
<sequence>MKVRFNDILNLKISNWMLNPFTVDVNEVDIVFQEEILELKYDEESKNSFNKHGIAKLWQNKKMPKLHPKMWENMKNILIPFPTSYLVESGFSAVNNIMSKQRNRLNITERRDLRLFLTKIEPDINEIISKHQAQGSH</sequence>
<gene>
    <name evidence="1" type="ORF">TNCT_77871</name>
</gene>
<dbReference type="EMBL" id="BMAO01001660">
    <property type="protein sequence ID" value="GFQ75041.1"/>
    <property type="molecule type" value="Genomic_DNA"/>
</dbReference>
<organism evidence="1 2">
    <name type="scientific">Trichonephila clavata</name>
    <name type="common">Joro spider</name>
    <name type="synonym">Nephila clavata</name>
    <dbReference type="NCBI Taxonomy" id="2740835"/>
    <lineage>
        <taxon>Eukaryota</taxon>
        <taxon>Metazoa</taxon>
        <taxon>Ecdysozoa</taxon>
        <taxon>Arthropoda</taxon>
        <taxon>Chelicerata</taxon>
        <taxon>Arachnida</taxon>
        <taxon>Araneae</taxon>
        <taxon>Araneomorphae</taxon>
        <taxon>Entelegynae</taxon>
        <taxon>Araneoidea</taxon>
        <taxon>Nephilidae</taxon>
        <taxon>Trichonephila</taxon>
    </lineage>
</organism>
<evidence type="ECO:0000313" key="1">
    <source>
        <dbReference type="EMBL" id="GFQ75041.1"/>
    </source>
</evidence>
<proteinExistence type="predicted"/>
<dbReference type="Proteomes" id="UP000887116">
    <property type="component" value="Unassembled WGS sequence"/>
</dbReference>
<name>A0A8X6FBL5_TRICU</name>
<dbReference type="OrthoDB" id="6425138at2759"/>
<dbReference type="AlphaFoldDB" id="A0A8X6FBL5"/>
<keyword evidence="2" id="KW-1185">Reference proteome</keyword>
<accession>A0A8X6FBL5</accession>
<evidence type="ECO:0000313" key="2">
    <source>
        <dbReference type="Proteomes" id="UP000887116"/>
    </source>
</evidence>
<evidence type="ECO:0008006" key="3">
    <source>
        <dbReference type="Google" id="ProtNLM"/>
    </source>
</evidence>
<dbReference type="PANTHER" id="PTHR45913">
    <property type="entry name" value="EPM2A-INTERACTING PROTEIN 1"/>
    <property type="match status" value="1"/>
</dbReference>
<dbReference type="PANTHER" id="PTHR45913:SF22">
    <property type="entry name" value="SCAN BOX DOMAIN-CONTAINING PROTEIN"/>
    <property type="match status" value="1"/>
</dbReference>
<protein>
    <recommendedName>
        <fullName evidence="3">SCAN domain-containing protein 3</fullName>
    </recommendedName>
</protein>
<reference evidence="1" key="1">
    <citation type="submission" date="2020-07" db="EMBL/GenBank/DDBJ databases">
        <title>Multicomponent nature underlies the extraordinary mechanical properties of spider dragline silk.</title>
        <authorList>
            <person name="Kono N."/>
            <person name="Nakamura H."/>
            <person name="Mori M."/>
            <person name="Yoshida Y."/>
            <person name="Ohtoshi R."/>
            <person name="Malay A.D."/>
            <person name="Moran D.A.P."/>
            <person name="Tomita M."/>
            <person name="Numata K."/>
            <person name="Arakawa K."/>
        </authorList>
    </citation>
    <scope>NUCLEOTIDE SEQUENCE</scope>
</reference>